<reference evidence="2" key="1">
    <citation type="submission" date="2016-06" db="UniProtKB">
        <authorList>
            <consortium name="WormBaseParasite"/>
        </authorList>
    </citation>
    <scope>IDENTIFICATION</scope>
</reference>
<feature type="compositionally biased region" description="Basic and acidic residues" evidence="1">
    <location>
        <begin position="11"/>
        <end position="20"/>
    </location>
</feature>
<proteinExistence type="predicted"/>
<feature type="compositionally biased region" description="Polar residues" evidence="1">
    <location>
        <begin position="96"/>
        <end position="113"/>
    </location>
</feature>
<organism evidence="2">
    <name type="scientific">Schistocephalus solidus</name>
    <name type="common">Tapeworm</name>
    <dbReference type="NCBI Taxonomy" id="70667"/>
    <lineage>
        <taxon>Eukaryota</taxon>
        <taxon>Metazoa</taxon>
        <taxon>Spiralia</taxon>
        <taxon>Lophotrochozoa</taxon>
        <taxon>Platyhelminthes</taxon>
        <taxon>Cestoda</taxon>
        <taxon>Eucestoda</taxon>
        <taxon>Diphyllobothriidea</taxon>
        <taxon>Diphyllobothriidae</taxon>
        <taxon>Schistocephalus</taxon>
    </lineage>
</organism>
<protein>
    <submittedName>
        <fullName evidence="2">RUN and SH3 domain containing 2</fullName>
    </submittedName>
</protein>
<evidence type="ECO:0000256" key="1">
    <source>
        <dbReference type="SAM" id="MobiDB-lite"/>
    </source>
</evidence>
<dbReference type="WBParaSite" id="SSLN_0000176801-mRNA-1">
    <property type="protein sequence ID" value="SSLN_0000176801-mRNA-1"/>
    <property type="gene ID" value="SSLN_0000176801"/>
</dbReference>
<sequence>LGGSCTESIDLEEKSEDRGSNLRSHPGGSCPESIGLEYNSEDRGSNLRSQPGGSCPESIGLEDNSEDRGSNLRSQPGGSCPESIGLEENSEDRGSNLRSQPTKPREGLQSTKPTYKDTLKTSLKQLQINPESWEDLAWTRSAWRRTVKTGAAIYEASNLRSQLLSTLLLTPLPSLLA</sequence>
<accession>A0A183SBV7</accession>
<evidence type="ECO:0000313" key="2">
    <source>
        <dbReference type="WBParaSite" id="SSLN_0000176801-mRNA-1"/>
    </source>
</evidence>
<name>A0A183SBV7_SCHSO</name>
<dbReference type="AlphaFoldDB" id="A0A183SBV7"/>
<feature type="region of interest" description="Disordered" evidence="1">
    <location>
        <begin position="1"/>
        <end position="115"/>
    </location>
</feature>